<proteinExistence type="inferred from homology"/>
<evidence type="ECO:0000256" key="5">
    <source>
        <dbReference type="ARBA" id="ARBA00022741"/>
    </source>
</evidence>
<dbReference type="RefSeq" id="WP_131016855.1">
    <property type="nucleotide sequence ID" value="NZ_SIRE01000023.1"/>
</dbReference>
<keyword evidence="4 12" id="KW-0436">Ligase</keyword>
<dbReference type="CDD" id="cd00779">
    <property type="entry name" value="ProRS_core_prok"/>
    <property type="match status" value="1"/>
</dbReference>
<evidence type="ECO:0000313" key="14">
    <source>
        <dbReference type="EMBL" id="TBL72668.1"/>
    </source>
</evidence>
<evidence type="ECO:0000256" key="11">
    <source>
        <dbReference type="ARBA" id="ARBA00060755"/>
    </source>
</evidence>
<dbReference type="GO" id="GO:0005524">
    <property type="term" value="F:ATP binding"/>
    <property type="evidence" value="ECO:0007669"/>
    <property type="project" value="UniProtKB-UniRule"/>
</dbReference>
<reference evidence="14 15" key="1">
    <citation type="submission" date="2019-02" db="EMBL/GenBank/DDBJ databases">
        <title>Paenibacillus sp. nov., isolated from surface-sterilized tissue of Thalictrum simplex L.</title>
        <authorList>
            <person name="Tuo L."/>
        </authorList>
    </citation>
    <scope>NUCLEOTIDE SEQUENCE [LARGE SCALE GENOMIC DNA]</scope>
    <source>
        <strain evidence="14 15">N2SHLJ1</strain>
    </source>
</reference>
<keyword evidence="7 12" id="KW-0648">Protein biosynthesis</keyword>
<evidence type="ECO:0000256" key="8">
    <source>
        <dbReference type="ARBA" id="ARBA00023146"/>
    </source>
</evidence>
<dbReference type="GO" id="GO:0140096">
    <property type="term" value="F:catalytic activity, acting on a protein"/>
    <property type="evidence" value="ECO:0007669"/>
    <property type="project" value="UniProtKB-ARBA"/>
</dbReference>
<sequence>MRQSHLFAPTLREAPAEAEALGHRMLLRGGYIRPLAAGVYSYLPLGQRVLRNIEKIIREEMELAGAAELMLPSMQPAELWHQSGRYDEYGPELIRFHDRNGREFALGPTHEEIVTALVGQEISSYRQLPLRLYQIQNKFRDERRPRYGLLRCREFAMKDAYSFDTDEAGLDAAYTAMRAAYARIFQQCGLIFREVEADAGAIGGSGGSHEFVALAEIGEDTIAVCSHCEYAANVEKAETAPLQQSEHGADAGVPERLYTPGIRTIEQLAVAGYKPEHIIKTLIYVADGTPVAVLVRGDHEVNEIKLMRHLGAQELVLADAETVLAAAGAPAGFAGPLKLSVPAYVDREAAALRSAITGAGEQDWHLKNVRPGRDFTLERIGDFRIAREGDPCPRCHHPLESYRGIEVGHVFKLGDKYSAPLNAVYSGTDGRMQRMQMGCYGIGVSRLLAAVAEQCAGEKGIVWPMGIAPFHVHLIRVSAKDEAQRTAADTLYSRLQGEGLEVLFDDRDERAGVKFHDADMLGIPLCLIIGKGASEGLAELKHQSSGRQWELKLDDAADFIKEIVQSEMRLKENNK</sequence>
<dbReference type="GO" id="GO:0006433">
    <property type="term" value="P:prolyl-tRNA aminoacylation"/>
    <property type="evidence" value="ECO:0007669"/>
    <property type="project" value="UniProtKB-UniRule"/>
</dbReference>
<dbReference type="AlphaFoldDB" id="A0A4Q9DHY6"/>
<dbReference type="SUPFAM" id="SSF52954">
    <property type="entry name" value="Class II aaRS ABD-related"/>
    <property type="match status" value="1"/>
</dbReference>
<dbReference type="InterPro" id="IPR050062">
    <property type="entry name" value="Pro-tRNA_synthetase"/>
</dbReference>
<dbReference type="CDD" id="cd04334">
    <property type="entry name" value="ProRS-INS"/>
    <property type="match status" value="1"/>
</dbReference>
<accession>A0A4Q9DHY6</accession>
<keyword evidence="6 12" id="KW-0067">ATP-binding</keyword>
<dbReference type="GO" id="GO:0004827">
    <property type="term" value="F:proline-tRNA ligase activity"/>
    <property type="evidence" value="ECO:0007669"/>
    <property type="project" value="UniProtKB-UniRule"/>
</dbReference>
<comment type="domain">
    <text evidence="12">Consists of three domains: the N-terminal catalytic domain, the editing domain and the C-terminal anticodon-binding domain.</text>
</comment>
<dbReference type="FunFam" id="3.30.930.10:FF:000065">
    <property type="entry name" value="Proline--tRNA ligase"/>
    <property type="match status" value="1"/>
</dbReference>
<organism evidence="14 15">
    <name type="scientific">Paenibacillus thalictri</name>
    <dbReference type="NCBI Taxonomy" id="2527873"/>
    <lineage>
        <taxon>Bacteria</taxon>
        <taxon>Bacillati</taxon>
        <taxon>Bacillota</taxon>
        <taxon>Bacilli</taxon>
        <taxon>Bacillales</taxon>
        <taxon>Paenibacillaceae</taxon>
        <taxon>Paenibacillus</taxon>
    </lineage>
</organism>
<evidence type="ECO:0000256" key="3">
    <source>
        <dbReference type="ARBA" id="ARBA00022490"/>
    </source>
</evidence>
<evidence type="ECO:0000313" key="15">
    <source>
        <dbReference type="Proteomes" id="UP000293142"/>
    </source>
</evidence>
<dbReference type="InterPro" id="IPR007214">
    <property type="entry name" value="YbaK/aa-tRNA-synth-assoc-dom"/>
</dbReference>
<evidence type="ECO:0000256" key="9">
    <source>
        <dbReference type="ARBA" id="ARBA00047671"/>
    </source>
</evidence>
<dbReference type="SUPFAM" id="SSF55826">
    <property type="entry name" value="YbaK/ProRS associated domain"/>
    <property type="match status" value="1"/>
</dbReference>
<dbReference type="PANTHER" id="PTHR42753">
    <property type="entry name" value="MITOCHONDRIAL RIBOSOME PROTEIN L39/PROLYL-TRNA LIGASE FAMILY MEMBER"/>
    <property type="match status" value="1"/>
</dbReference>
<evidence type="ECO:0000256" key="10">
    <source>
        <dbReference type="ARBA" id="ARBA00053664"/>
    </source>
</evidence>
<dbReference type="Gene3D" id="3.40.50.800">
    <property type="entry name" value="Anticodon-binding domain"/>
    <property type="match status" value="1"/>
</dbReference>
<dbReference type="Gene3D" id="3.30.930.10">
    <property type="entry name" value="Bira Bifunctional Protein, Domain 2"/>
    <property type="match status" value="2"/>
</dbReference>
<dbReference type="NCBIfam" id="NF006625">
    <property type="entry name" value="PRK09194.1"/>
    <property type="match status" value="1"/>
</dbReference>
<protein>
    <recommendedName>
        <fullName evidence="12">Proline--tRNA ligase</fullName>
        <ecNumber evidence="12">6.1.1.15</ecNumber>
    </recommendedName>
    <alternativeName>
        <fullName evidence="12">Prolyl-tRNA synthetase</fullName>
        <shortName evidence="12">ProRS</shortName>
    </alternativeName>
</protein>
<dbReference type="Proteomes" id="UP000293142">
    <property type="component" value="Unassembled WGS sequence"/>
</dbReference>
<gene>
    <name evidence="12" type="primary">proS</name>
    <name evidence="14" type="ORF">EYB31_28370</name>
</gene>
<evidence type="ECO:0000256" key="2">
    <source>
        <dbReference type="ARBA" id="ARBA00011738"/>
    </source>
</evidence>
<dbReference type="FunFam" id="3.30.930.10:FF:000066">
    <property type="entry name" value="Proline--tRNA ligase"/>
    <property type="match status" value="1"/>
</dbReference>
<dbReference type="EC" id="6.1.1.15" evidence="12"/>
<comment type="caution">
    <text evidence="14">The sequence shown here is derived from an EMBL/GenBank/DDBJ whole genome shotgun (WGS) entry which is preliminary data.</text>
</comment>
<dbReference type="SUPFAM" id="SSF55681">
    <property type="entry name" value="Class II aaRS and biotin synthetases"/>
    <property type="match status" value="1"/>
</dbReference>
<dbReference type="InterPro" id="IPR033730">
    <property type="entry name" value="ProRS_core_prok"/>
</dbReference>
<evidence type="ECO:0000256" key="12">
    <source>
        <dbReference type="HAMAP-Rule" id="MF_01569"/>
    </source>
</evidence>
<dbReference type="Pfam" id="PF00587">
    <property type="entry name" value="tRNA-synt_2b"/>
    <property type="match status" value="1"/>
</dbReference>
<dbReference type="InterPro" id="IPR036754">
    <property type="entry name" value="YbaK/aa-tRNA-synt-asso_dom_sf"/>
</dbReference>
<dbReference type="NCBIfam" id="TIGR00409">
    <property type="entry name" value="proS_fam_II"/>
    <property type="match status" value="1"/>
</dbReference>
<dbReference type="InterPro" id="IPR045864">
    <property type="entry name" value="aa-tRNA-synth_II/BPL/LPL"/>
</dbReference>
<name>A0A4Q9DHY6_9BACL</name>
<dbReference type="InterPro" id="IPR004500">
    <property type="entry name" value="Pro-tRNA-synth_IIa_bac-type"/>
</dbReference>
<dbReference type="HAMAP" id="MF_01569">
    <property type="entry name" value="Pro_tRNA_synth_type1"/>
    <property type="match status" value="1"/>
</dbReference>
<comment type="catalytic activity">
    <reaction evidence="9 12">
        <text>tRNA(Pro) + L-proline + ATP = L-prolyl-tRNA(Pro) + AMP + diphosphate</text>
        <dbReference type="Rhea" id="RHEA:14305"/>
        <dbReference type="Rhea" id="RHEA-COMP:9700"/>
        <dbReference type="Rhea" id="RHEA-COMP:9702"/>
        <dbReference type="ChEBI" id="CHEBI:30616"/>
        <dbReference type="ChEBI" id="CHEBI:33019"/>
        <dbReference type="ChEBI" id="CHEBI:60039"/>
        <dbReference type="ChEBI" id="CHEBI:78442"/>
        <dbReference type="ChEBI" id="CHEBI:78532"/>
        <dbReference type="ChEBI" id="CHEBI:456215"/>
        <dbReference type="EC" id="6.1.1.15"/>
    </reaction>
</comment>
<feature type="domain" description="Aminoacyl-transfer RNA synthetases class-II family profile" evidence="13">
    <location>
        <begin position="38"/>
        <end position="464"/>
    </location>
</feature>
<keyword evidence="3 12" id="KW-0963">Cytoplasm</keyword>
<dbReference type="InterPro" id="IPR002314">
    <property type="entry name" value="aa-tRNA-synt_IIb"/>
</dbReference>
<dbReference type="Gene3D" id="3.90.960.10">
    <property type="entry name" value="YbaK/aminoacyl-tRNA synthetase-associated domain"/>
    <property type="match status" value="1"/>
</dbReference>
<dbReference type="GO" id="GO:0016740">
    <property type="term" value="F:transferase activity"/>
    <property type="evidence" value="ECO:0007669"/>
    <property type="project" value="UniProtKB-ARBA"/>
</dbReference>
<dbReference type="OrthoDB" id="9809052at2"/>
<evidence type="ECO:0000256" key="7">
    <source>
        <dbReference type="ARBA" id="ARBA00022917"/>
    </source>
</evidence>
<dbReference type="EMBL" id="SIRE01000023">
    <property type="protein sequence ID" value="TBL72668.1"/>
    <property type="molecule type" value="Genomic_DNA"/>
</dbReference>
<dbReference type="InterPro" id="IPR036621">
    <property type="entry name" value="Anticodon-bd_dom_sf"/>
</dbReference>
<dbReference type="InterPro" id="IPR006195">
    <property type="entry name" value="aa-tRNA-synth_II"/>
</dbReference>
<dbReference type="PROSITE" id="PS50862">
    <property type="entry name" value="AA_TRNA_LIGASE_II"/>
    <property type="match status" value="1"/>
</dbReference>
<comment type="function">
    <text evidence="10 12">Catalyzes the attachment of proline to tRNA(Pro) in a two-step reaction: proline is first activated by ATP to form Pro-AMP and then transferred to the acceptor end of tRNA(Pro). As ProRS can inadvertently accommodate and process non-cognate amino acids such as alanine and cysteine, to avoid such errors it has two additional distinct editing activities against alanine. One activity is designated as 'pretransfer' editing and involves the tRNA(Pro)-independent hydrolysis of activated Ala-AMP. The other activity is designated 'posttransfer' editing and involves deacylation of mischarged Ala-tRNA(Pro). The misacylated Cys-tRNA(Pro) is not edited by ProRS.</text>
</comment>
<comment type="similarity">
    <text evidence="11 12">Belongs to the class-II aminoacyl-tRNA synthetase family. ProS type 1 subfamily.</text>
</comment>
<dbReference type="GO" id="GO:0002161">
    <property type="term" value="F:aminoacyl-tRNA deacylase activity"/>
    <property type="evidence" value="ECO:0007669"/>
    <property type="project" value="InterPro"/>
</dbReference>
<evidence type="ECO:0000256" key="1">
    <source>
        <dbReference type="ARBA" id="ARBA00004496"/>
    </source>
</evidence>
<dbReference type="PRINTS" id="PR01046">
    <property type="entry name" value="TRNASYNTHPRO"/>
</dbReference>
<dbReference type="CDD" id="cd00861">
    <property type="entry name" value="ProRS_anticodon_short"/>
    <property type="match status" value="1"/>
</dbReference>
<evidence type="ECO:0000256" key="6">
    <source>
        <dbReference type="ARBA" id="ARBA00022840"/>
    </source>
</evidence>
<comment type="subunit">
    <text evidence="2 12">Homodimer.</text>
</comment>
<dbReference type="PANTHER" id="PTHR42753:SF2">
    <property type="entry name" value="PROLINE--TRNA LIGASE"/>
    <property type="match status" value="1"/>
</dbReference>
<dbReference type="InterPro" id="IPR023717">
    <property type="entry name" value="Pro-tRNA-Synthase_IIa_type1"/>
</dbReference>
<keyword evidence="15" id="KW-1185">Reference proteome</keyword>
<keyword evidence="8 12" id="KW-0030">Aminoacyl-tRNA synthetase</keyword>
<dbReference type="GO" id="GO:0005829">
    <property type="term" value="C:cytosol"/>
    <property type="evidence" value="ECO:0007669"/>
    <property type="project" value="TreeGrafter"/>
</dbReference>
<dbReference type="InterPro" id="IPR004154">
    <property type="entry name" value="Anticodon-bd"/>
</dbReference>
<evidence type="ECO:0000259" key="13">
    <source>
        <dbReference type="PROSITE" id="PS50862"/>
    </source>
</evidence>
<dbReference type="Pfam" id="PF04073">
    <property type="entry name" value="tRNA_edit"/>
    <property type="match status" value="1"/>
</dbReference>
<dbReference type="InterPro" id="IPR002316">
    <property type="entry name" value="Pro-tRNA-ligase_IIa"/>
</dbReference>
<dbReference type="Pfam" id="PF03129">
    <property type="entry name" value="HGTP_anticodon"/>
    <property type="match status" value="1"/>
</dbReference>
<dbReference type="InterPro" id="IPR044140">
    <property type="entry name" value="ProRS_anticodon_short"/>
</dbReference>
<keyword evidence="5 12" id="KW-0547">Nucleotide-binding</keyword>
<comment type="subcellular location">
    <subcellularLocation>
        <location evidence="1 12">Cytoplasm</location>
    </subcellularLocation>
</comment>
<evidence type="ECO:0000256" key="4">
    <source>
        <dbReference type="ARBA" id="ARBA00022598"/>
    </source>
</evidence>